<reference evidence="9 10" key="1">
    <citation type="submission" date="2024-05" db="EMBL/GenBank/DDBJ databases">
        <authorList>
            <person name="Wallberg A."/>
        </authorList>
    </citation>
    <scope>NUCLEOTIDE SEQUENCE [LARGE SCALE GENOMIC DNA]</scope>
</reference>
<evidence type="ECO:0000313" key="9">
    <source>
        <dbReference type="EMBL" id="CAL4181000.1"/>
    </source>
</evidence>
<dbReference type="PANTHER" id="PTHR18945">
    <property type="entry name" value="NEUROTRANSMITTER GATED ION CHANNEL"/>
    <property type="match status" value="1"/>
</dbReference>
<dbReference type="SUPFAM" id="SSF90112">
    <property type="entry name" value="Neurotransmitter-gated ion-channel transmembrane pore"/>
    <property type="match status" value="1"/>
</dbReference>
<dbReference type="InterPro" id="IPR006028">
    <property type="entry name" value="GABAA/Glycine_rcpt"/>
</dbReference>
<gene>
    <name evidence="9" type="ORF">MNOR_LOCUS35373</name>
</gene>
<keyword evidence="7" id="KW-1133">Transmembrane helix</keyword>
<dbReference type="GO" id="GO:0005886">
    <property type="term" value="C:plasma membrane"/>
    <property type="evidence" value="ECO:0007669"/>
    <property type="project" value="UniProtKB-SubCell"/>
</dbReference>
<dbReference type="AlphaFoldDB" id="A0AAV2SDF9"/>
<feature type="transmembrane region" description="Helical" evidence="7">
    <location>
        <begin position="371"/>
        <end position="390"/>
    </location>
</feature>
<accession>A0AAV2SDF9</accession>
<dbReference type="Gene3D" id="1.20.58.390">
    <property type="entry name" value="Neurotransmitter-gated ion-channel transmembrane domain"/>
    <property type="match status" value="1"/>
</dbReference>
<dbReference type="GO" id="GO:0004888">
    <property type="term" value="F:transmembrane signaling receptor activity"/>
    <property type="evidence" value="ECO:0007669"/>
    <property type="project" value="InterPro"/>
</dbReference>
<name>A0AAV2SDF9_MEGNR</name>
<evidence type="ECO:0000256" key="7">
    <source>
        <dbReference type="SAM" id="Phobius"/>
    </source>
</evidence>
<organism evidence="9 10">
    <name type="scientific">Meganyctiphanes norvegica</name>
    <name type="common">Northern krill</name>
    <name type="synonym">Thysanopoda norvegica</name>
    <dbReference type="NCBI Taxonomy" id="48144"/>
    <lineage>
        <taxon>Eukaryota</taxon>
        <taxon>Metazoa</taxon>
        <taxon>Ecdysozoa</taxon>
        <taxon>Arthropoda</taxon>
        <taxon>Crustacea</taxon>
        <taxon>Multicrustacea</taxon>
        <taxon>Malacostraca</taxon>
        <taxon>Eumalacostraca</taxon>
        <taxon>Eucarida</taxon>
        <taxon>Euphausiacea</taxon>
        <taxon>Euphausiidae</taxon>
        <taxon>Meganyctiphanes</taxon>
    </lineage>
</organism>
<keyword evidence="10" id="KW-1185">Reference proteome</keyword>
<dbReference type="Pfam" id="PF02932">
    <property type="entry name" value="Neur_chan_memb"/>
    <property type="match status" value="1"/>
</dbReference>
<dbReference type="CDD" id="cd19049">
    <property type="entry name" value="LGIC_TM_anion"/>
    <property type="match status" value="1"/>
</dbReference>
<evidence type="ECO:0000256" key="3">
    <source>
        <dbReference type="ARBA" id="ARBA00022448"/>
    </source>
</evidence>
<dbReference type="SUPFAM" id="SSF63712">
    <property type="entry name" value="Nicotinic receptor ligand binding domain-like"/>
    <property type="match status" value="1"/>
</dbReference>
<evidence type="ECO:0000256" key="4">
    <source>
        <dbReference type="ARBA" id="ARBA00022475"/>
    </source>
</evidence>
<evidence type="ECO:0000256" key="6">
    <source>
        <dbReference type="ARBA" id="ARBA00023303"/>
    </source>
</evidence>
<sequence length="406" mass="47157">MKEDIMYLCESKLKMEYLMMCFDPLRMRWRICQVWLMIRISMGRTTTHRFLLVENEDYNRTENEDANMCQSLEIFTGHIGGMGISHMSIGISLAKHCHDRNFIFGQSRRTVIGMQLRLWNLPMTKSLLLSVPSIRLHQVNTPSTLATAKGNAWIYPYNVKITNFYKIALFYFGRNVERCHYYAYTDNVIKYLWDNNTPIAIPSSLVIAQYDLVNYETQNYTTHFLTGDYSSINVTFFLRRQQGYHILQTYTPTILIVAISWVSFWLDPSHVAGRVTLGVTTLLTLTTIASGIRPTLAHVSYIKAIDVWIGVCMCMVFGALVEFTIVNWLSKRKKDAKSSFFSITKVVCKDTDSTVEPVKTYIPISRIIDRVCRIVFPGAFIIFNLFYWNYYMGHMKEHIGHTLYHS</sequence>
<evidence type="ECO:0000256" key="1">
    <source>
        <dbReference type="ARBA" id="ARBA00004141"/>
    </source>
</evidence>
<dbReference type="InterPro" id="IPR036719">
    <property type="entry name" value="Neuro-gated_channel_TM_sf"/>
</dbReference>
<evidence type="ECO:0000313" key="10">
    <source>
        <dbReference type="Proteomes" id="UP001497623"/>
    </source>
</evidence>
<proteinExistence type="predicted"/>
<protein>
    <recommendedName>
        <fullName evidence="8">Neurotransmitter-gated ion-channel transmembrane domain-containing protein</fullName>
    </recommendedName>
</protein>
<dbReference type="InterPro" id="IPR038050">
    <property type="entry name" value="Neuro_actylchol_rec"/>
</dbReference>
<feature type="transmembrane region" description="Helical" evidence="7">
    <location>
        <begin position="247"/>
        <end position="266"/>
    </location>
</feature>
<evidence type="ECO:0000259" key="8">
    <source>
        <dbReference type="Pfam" id="PF02932"/>
    </source>
</evidence>
<keyword evidence="7" id="KW-0812">Transmembrane</keyword>
<keyword evidence="4" id="KW-1003">Cell membrane</keyword>
<dbReference type="Proteomes" id="UP001497623">
    <property type="component" value="Unassembled WGS sequence"/>
</dbReference>
<dbReference type="GO" id="GO:0005254">
    <property type="term" value="F:chloride channel activity"/>
    <property type="evidence" value="ECO:0007669"/>
    <property type="project" value="UniProtKB-ARBA"/>
</dbReference>
<evidence type="ECO:0000256" key="5">
    <source>
        <dbReference type="ARBA" id="ARBA00023065"/>
    </source>
</evidence>
<evidence type="ECO:0000256" key="2">
    <source>
        <dbReference type="ARBA" id="ARBA00004236"/>
    </source>
</evidence>
<comment type="caution">
    <text evidence="9">The sequence shown here is derived from an EMBL/GenBank/DDBJ whole genome shotgun (WGS) entry which is preliminary data.</text>
</comment>
<dbReference type="EMBL" id="CAXKWB010058675">
    <property type="protein sequence ID" value="CAL4181000.1"/>
    <property type="molecule type" value="Genomic_DNA"/>
</dbReference>
<keyword evidence="3" id="KW-0813">Transport</keyword>
<dbReference type="PRINTS" id="PR00253">
    <property type="entry name" value="GABAARECEPTR"/>
</dbReference>
<feature type="transmembrane region" description="Helical" evidence="7">
    <location>
        <begin position="307"/>
        <end position="329"/>
    </location>
</feature>
<feature type="domain" description="Neurotransmitter-gated ion-channel transmembrane" evidence="8">
    <location>
        <begin position="249"/>
        <end position="342"/>
    </location>
</feature>
<keyword evidence="7" id="KW-0472">Membrane</keyword>
<dbReference type="InterPro" id="IPR036734">
    <property type="entry name" value="Neur_chan_lig-bd_sf"/>
</dbReference>
<dbReference type="InterPro" id="IPR006029">
    <property type="entry name" value="Neurotrans-gated_channel_TM"/>
</dbReference>
<keyword evidence="6" id="KW-0407">Ion channel</keyword>
<keyword evidence="5" id="KW-0406">Ion transport</keyword>
<dbReference type="InterPro" id="IPR006201">
    <property type="entry name" value="Neur_channel"/>
</dbReference>
<feature type="non-terminal residue" evidence="9">
    <location>
        <position position="406"/>
    </location>
</feature>
<dbReference type="Gene3D" id="2.70.170.10">
    <property type="entry name" value="Neurotransmitter-gated ion-channel ligand-binding domain"/>
    <property type="match status" value="1"/>
</dbReference>
<dbReference type="GO" id="GO:0099095">
    <property type="term" value="F:ligand-gated monoatomic anion channel activity"/>
    <property type="evidence" value="ECO:0007669"/>
    <property type="project" value="UniProtKB-ARBA"/>
</dbReference>
<comment type="subcellular location">
    <subcellularLocation>
        <location evidence="2">Cell membrane</location>
    </subcellularLocation>
    <subcellularLocation>
        <location evidence="1">Membrane</location>
        <topology evidence="1">Multi-pass membrane protein</topology>
    </subcellularLocation>
</comment>
<dbReference type="GO" id="GO:0005230">
    <property type="term" value="F:extracellular ligand-gated monoatomic ion channel activity"/>
    <property type="evidence" value="ECO:0007669"/>
    <property type="project" value="InterPro"/>
</dbReference>